<dbReference type="InterPro" id="IPR028098">
    <property type="entry name" value="Glyco_trans_4-like_N"/>
</dbReference>
<dbReference type="Gene3D" id="3.40.50.2000">
    <property type="entry name" value="Glycogen Phosphorylase B"/>
    <property type="match status" value="2"/>
</dbReference>
<dbReference type="PANTHER" id="PTHR12526">
    <property type="entry name" value="GLYCOSYLTRANSFERASE"/>
    <property type="match status" value="1"/>
</dbReference>
<dbReference type="Pfam" id="PF13579">
    <property type="entry name" value="Glyco_trans_4_4"/>
    <property type="match status" value="1"/>
</dbReference>
<gene>
    <name evidence="5" type="ORF">ACFQ3U_05675</name>
</gene>
<evidence type="ECO:0000259" key="4">
    <source>
        <dbReference type="Pfam" id="PF13579"/>
    </source>
</evidence>
<dbReference type="Pfam" id="PF00534">
    <property type="entry name" value="Glycos_transf_1"/>
    <property type="match status" value="1"/>
</dbReference>
<dbReference type="EMBL" id="JBHTLY010000002">
    <property type="protein sequence ID" value="MFD1201381.1"/>
    <property type="molecule type" value="Genomic_DNA"/>
</dbReference>
<feature type="domain" description="Glycosyl transferase family 1" evidence="3">
    <location>
        <begin position="223"/>
        <end position="385"/>
    </location>
</feature>
<evidence type="ECO:0000256" key="2">
    <source>
        <dbReference type="ARBA" id="ARBA00022679"/>
    </source>
</evidence>
<feature type="domain" description="Glycosyltransferase subfamily 4-like N-terminal" evidence="4">
    <location>
        <begin position="19"/>
        <end position="200"/>
    </location>
</feature>
<dbReference type="Proteomes" id="UP001597181">
    <property type="component" value="Unassembled WGS sequence"/>
</dbReference>
<keyword evidence="6" id="KW-1185">Reference proteome</keyword>
<name>A0ABW3TKY6_9MICO</name>
<keyword evidence="2" id="KW-0808">Transferase</keyword>
<evidence type="ECO:0000313" key="5">
    <source>
        <dbReference type="EMBL" id="MFD1201381.1"/>
    </source>
</evidence>
<evidence type="ECO:0000259" key="3">
    <source>
        <dbReference type="Pfam" id="PF00534"/>
    </source>
</evidence>
<dbReference type="PANTHER" id="PTHR12526:SF622">
    <property type="entry name" value="GLYCOSYLTRANSFERASE (GROUP I)"/>
    <property type="match status" value="1"/>
</dbReference>
<comment type="caution">
    <text evidence="5">The sequence shown here is derived from an EMBL/GenBank/DDBJ whole genome shotgun (WGS) entry which is preliminary data.</text>
</comment>
<dbReference type="SUPFAM" id="SSF53756">
    <property type="entry name" value="UDP-Glycosyltransferase/glycogen phosphorylase"/>
    <property type="match status" value="1"/>
</dbReference>
<dbReference type="InterPro" id="IPR001296">
    <property type="entry name" value="Glyco_trans_1"/>
</dbReference>
<evidence type="ECO:0000256" key="1">
    <source>
        <dbReference type="ARBA" id="ARBA00022676"/>
    </source>
</evidence>
<reference evidence="6" key="1">
    <citation type="journal article" date="2019" name="Int. J. Syst. Evol. Microbiol.">
        <title>The Global Catalogue of Microorganisms (GCM) 10K type strain sequencing project: providing services to taxonomists for standard genome sequencing and annotation.</title>
        <authorList>
            <consortium name="The Broad Institute Genomics Platform"/>
            <consortium name="The Broad Institute Genome Sequencing Center for Infectious Disease"/>
            <person name="Wu L."/>
            <person name="Ma J."/>
        </authorList>
    </citation>
    <scope>NUCLEOTIDE SEQUENCE [LARGE SCALE GENOMIC DNA]</scope>
    <source>
        <strain evidence="6">CCUG 50213</strain>
    </source>
</reference>
<keyword evidence="1" id="KW-0328">Glycosyltransferase</keyword>
<protein>
    <submittedName>
        <fullName evidence="5">Glycosyltransferase family 4 protein</fullName>
    </submittedName>
</protein>
<organism evidence="5 6">
    <name type="scientific">Leucobacter albus</name>
    <dbReference type="NCBI Taxonomy" id="272210"/>
    <lineage>
        <taxon>Bacteria</taxon>
        <taxon>Bacillati</taxon>
        <taxon>Actinomycetota</taxon>
        <taxon>Actinomycetes</taxon>
        <taxon>Micrococcales</taxon>
        <taxon>Microbacteriaceae</taxon>
        <taxon>Leucobacter</taxon>
    </lineage>
</organism>
<dbReference type="CDD" id="cd03794">
    <property type="entry name" value="GT4_WbuB-like"/>
    <property type="match status" value="1"/>
</dbReference>
<dbReference type="RefSeq" id="WP_343962839.1">
    <property type="nucleotide sequence ID" value="NZ_BAAAKZ010000019.1"/>
</dbReference>
<evidence type="ECO:0000313" key="6">
    <source>
        <dbReference type="Proteomes" id="UP001597181"/>
    </source>
</evidence>
<sequence length="407" mass="46433">MAQRILVVGQHFWPEQFRVNDIVDFMIDEGVEVDVLCGRPNYPSGQLAPGYTLWNRKIERYRTATVYRSFEIPRGNNSNLRILLNYVSFPVTSLFRVPRLLFKKYDRVFIYQLSPVMMSFAGIVLGKMKRIPTTMYVLDLWPENLYSVLDIRSGLLRRIAESVSHWHYRRVDRLVALSSRMRDRLLEVTSKSPSDVIVVPQVAEKLYETTIVDEELSERFAETFNVVFTGNISPAQSFSTMLDAAEILEKSGISGIRWIIVGDGMSRLAVEQEVAHRGLEHLFAFEGHHPVEEMPKYTHIADVLVGCLVRSDLLEATVPAKVMSYIAAAKPIVLAMDGEVQSLVATTIRCGYAGPTGDAETLAANIRRMFLLTPQARAEMGERARAYHFEHFERNKVLTRLLEFIQR</sequence>
<accession>A0ABW3TKY6</accession>
<proteinExistence type="predicted"/>